<proteinExistence type="predicted"/>
<dbReference type="Pfam" id="PF00353">
    <property type="entry name" value="HemolysinCabind"/>
    <property type="match status" value="5"/>
</dbReference>
<dbReference type="InterPro" id="IPR001343">
    <property type="entry name" value="Hemolysn_Ca-bd"/>
</dbReference>
<evidence type="ECO:0000256" key="3">
    <source>
        <dbReference type="SAM" id="MobiDB-lite"/>
    </source>
</evidence>
<comment type="caution">
    <text evidence="4">The sequence shown here is derived from an EMBL/GenBank/DDBJ whole genome shotgun (WGS) entry which is preliminary data.</text>
</comment>
<dbReference type="InterPro" id="IPR011049">
    <property type="entry name" value="Serralysin-like_metalloprot_C"/>
</dbReference>
<dbReference type="PANTHER" id="PTHR38340:SF1">
    <property type="entry name" value="S-LAYER PROTEIN"/>
    <property type="match status" value="1"/>
</dbReference>
<dbReference type="Proteomes" id="UP000253324">
    <property type="component" value="Unassembled WGS sequence"/>
</dbReference>
<name>A0A368YU74_9HYPH</name>
<dbReference type="EMBL" id="QPJM01000006">
    <property type="protein sequence ID" value="RCW83118.1"/>
    <property type="molecule type" value="Genomic_DNA"/>
</dbReference>
<evidence type="ECO:0000256" key="2">
    <source>
        <dbReference type="ARBA" id="ARBA00022525"/>
    </source>
</evidence>
<feature type="compositionally biased region" description="Polar residues" evidence="3">
    <location>
        <begin position="27"/>
        <end position="43"/>
    </location>
</feature>
<gene>
    <name evidence="4" type="ORF">C7476_106151</name>
</gene>
<dbReference type="SUPFAM" id="SSF51120">
    <property type="entry name" value="beta-Roll"/>
    <property type="match status" value="3"/>
</dbReference>
<dbReference type="AlphaFoldDB" id="A0A368YU74"/>
<sequence length="401" mass="40875">MASILPQSIFDLLKVWNGGWLPPVSGDSRNNTLDGTDTMNNPANDDLRGLGGNDTLNGLAGNDRLEGGDGSDTLNGGAGSDQLYGGTNVLLPLEVLNGGDGNDYIEGGAGADTINGGNGNDTASYESSQQGVTVALAIAGVGVALGGDAALDVLIGIENLVGSDQVDSLTGDGGNNILIGLDGKDTLNGGDGNDTLIGGAGADILNGGAGNDTVDYSTSASVDGVTVDLLDSNFIGGDAQGDTLNNIQSITGSDFDDTIRGDSGNNVLRGGLGADYISAEGPTILNPAGNDVLIGGWGSDELFCRDGPSSVDRIVYENYFDSRLGDFDRISVDAEDILDLRLIDANDIEVGDQAFVKVSVSSPNSLHIGQLAVIHGDIYLETGVVDMRIHLVGGVEPQFIL</sequence>
<keyword evidence="5" id="KW-1185">Reference proteome</keyword>
<evidence type="ECO:0000313" key="4">
    <source>
        <dbReference type="EMBL" id="RCW83118.1"/>
    </source>
</evidence>
<dbReference type="InterPro" id="IPR018511">
    <property type="entry name" value="Hemolysin-typ_Ca-bd_CS"/>
</dbReference>
<reference evidence="4 5" key="1">
    <citation type="submission" date="2018-07" db="EMBL/GenBank/DDBJ databases">
        <title>Genomic Encyclopedia of Type Strains, Phase III (KMG-III): the genomes of soil and plant-associated and newly described type strains.</title>
        <authorList>
            <person name="Whitman W."/>
        </authorList>
    </citation>
    <scope>NUCLEOTIDE SEQUENCE [LARGE SCALE GENOMIC DNA]</scope>
    <source>
        <strain evidence="4 5">31-25a</strain>
    </source>
</reference>
<keyword evidence="2" id="KW-0964">Secreted</keyword>
<organism evidence="4 5">
    <name type="scientific">Phyllobacterium bourgognense</name>
    <dbReference type="NCBI Taxonomy" id="314236"/>
    <lineage>
        <taxon>Bacteria</taxon>
        <taxon>Pseudomonadati</taxon>
        <taxon>Pseudomonadota</taxon>
        <taxon>Alphaproteobacteria</taxon>
        <taxon>Hyphomicrobiales</taxon>
        <taxon>Phyllobacteriaceae</taxon>
        <taxon>Phyllobacterium</taxon>
    </lineage>
</organism>
<dbReference type="GO" id="GO:0005509">
    <property type="term" value="F:calcium ion binding"/>
    <property type="evidence" value="ECO:0007669"/>
    <property type="project" value="InterPro"/>
</dbReference>
<dbReference type="PANTHER" id="PTHR38340">
    <property type="entry name" value="S-LAYER PROTEIN"/>
    <property type="match status" value="1"/>
</dbReference>
<dbReference type="GO" id="GO:0005576">
    <property type="term" value="C:extracellular region"/>
    <property type="evidence" value="ECO:0007669"/>
    <property type="project" value="UniProtKB-SubCell"/>
</dbReference>
<evidence type="ECO:0000256" key="1">
    <source>
        <dbReference type="ARBA" id="ARBA00004613"/>
    </source>
</evidence>
<dbReference type="PRINTS" id="PR00313">
    <property type="entry name" value="CABNDNGRPT"/>
</dbReference>
<evidence type="ECO:0000313" key="5">
    <source>
        <dbReference type="Proteomes" id="UP000253324"/>
    </source>
</evidence>
<dbReference type="InterPro" id="IPR050557">
    <property type="entry name" value="RTX_toxin/Mannuronan_C5-epim"/>
</dbReference>
<dbReference type="PROSITE" id="PS00330">
    <property type="entry name" value="HEMOLYSIN_CALCIUM"/>
    <property type="match status" value="4"/>
</dbReference>
<dbReference type="Gene3D" id="2.150.10.10">
    <property type="entry name" value="Serralysin-like metalloprotease, C-terminal"/>
    <property type="match status" value="4"/>
</dbReference>
<accession>A0A368YU74</accession>
<feature type="region of interest" description="Disordered" evidence="3">
    <location>
        <begin position="21"/>
        <end position="78"/>
    </location>
</feature>
<protein>
    <submittedName>
        <fullName evidence="4">Hemolysin type calcium-binding protein</fullName>
    </submittedName>
</protein>
<comment type="subcellular location">
    <subcellularLocation>
        <location evidence="1">Secreted</location>
    </subcellularLocation>
</comment>